<dbReference type="Gene3D" id="1.20.1250.20">
    <property type="entry name" value="MFS general substrate transporter like domains"/>
    <property type="match status" value="2"/>
</dbReference>
<dbReference type="GO" id="GO:0030672">
    <property type="term" value="C:synaptic vesicle membrane"/>
    <property type="evidence" value="ECO:0007669"/>
    <property type="project" value="UniProtKB-SubCell"/>
</dbReference>
<evidence type="ECO:0000256" key="16">
    <source>
        <dbReference type="ARBA" id="ARBA00050554"/>
    </source>
</evidence>
<keyword evidence="11 27" id="KW-0472">Membrane</keyword>
<evidence type="ECO:0000256" key="11">
    <source>
        <dbReference type="ARBA" id="ARBA00023136"/>
    </source>
</evidence>
<evidence type="ECO:0000256" key="18">
    <source>
        <dbReference type="ARBA" id="ARBA00051403"/>
    </source>
</evidence>
<comment type="function">
    <text evidence="21">Receptor for CM101, a polysaccharide produced by group B Streptococcus with antipathoangiogenic properties.</text>
</comment>
<organism evidence="29 30">
    <name type="scientific">Chionoecetes opilio</name>
    <name type="common">Atlantic snow crab</name>
    <name type="synonym">Cancer opilio</name>
    <dbReference type="NCBI Taxonomy" id="41210"/>
    <lineage>
        <taxon>Eukaryota</taxon>
        <taxon>Metazoa</taxon>
        <taxon>Ecdysozoa</taxon>
        <taxon>Arthropoda</taxon>
        <taxon>Crustacea</taxon>
        <taxon>Multicrustacea</taxon>
        <taxon>Malacostraca</taxon>
        <taxon>Eumalacostraca</taxon>
        <taxon>Eucarida</taxon>
        <taxon>Decapoda</taxon>
        <taxon>Pleocyemata</taxon>
        <taxon>Brachyura</taxon>
        <taxon>Eubrachyura</taxon>
        <taxon>Majoidea</taxon>
        <taxon>Majidae</taxon>
        <taxon>Chionoecetes</taxon>
    </lineage>
</organism>
<dbReference type="Pfam" id="PF07690">
    <property type="entry name" value="MFS_1"/>
    <property type="match status" value="1"/>
</dbReference>
<gene>
    <name evidence="29" type="primary">Picot_9</name>
    <name evidence="29" type="ORF">GWK47_054059</name>
</gene>
<feature type="transmembrane region" description="Helical" evidence="27">
    <location>
        <begin position="355"/>
        <end position="375"/>
    </location>
</feature>
<feature type="transmembrane region" description="Helical" evidence="27">
    <location>
        <begin position="252"/>
        <end position="272"/>
    </location>
</feature>
<comment type="catalytic activity">
    <reaction evidence="19">
        <text>L-glutamate(out) = L-glutamate(in)</text>
        <dbReference type="Rhea" id="RHEA:66336"/>
        <dbReference type="ChEBI" id="CHEBI:29985"/>
    </reaction>
    <physiologicalReaction direction="left-to-right" evidence="19">
        <dbReference type="Rhea" id="RHEA:66337"/>
    </physiologicalReaction>
</comment>
<keyword evidence="12" id="KW-0325">Glycoprotein</keyword>
<keyword evidence="6" id="KW-1003">Cell membrane</keyword>
<keyword evidence="14" id="KW-0968">Cytoplasmic vesicle</keyword>
<feature type="domain" description="Major facilitator superfamily (MFS) profile" evidence="28">
    <location>
        <begin position="58"/>
        <end position="509"/>
    </location>
</feature>
<comment type="catalytic activity">
    <reaction evidence="15">
        <text>2 nitrate(out) + H(+)(out) = 2 nitrate(in) + H(+)(in)</text>
        <dbReference type="Rhea" id="RHEA:71539"/>
        <dbReference type="ChEBI" id="CHEBI:15378"/>
        <dbReference type="ChEBI" id="CHEBI:17632"/>
    </reaction>
    <physiologicalReaction direction="left-to-right" evidence="15">
        <dbReference type="Rhea" id="RHEA:71540"/>
    </physiologicalReaction>
</comment>
<keyword evidence="13" id="KW-0458">Lysosome</keyword>
<keyword evidence="30" id="KW-1185">Reference proteome</keyword>
<evidence type="ECO:0000256" key="27">
    <source>
        <dbReference type="SAM" id="Phobius"/>
    </source>
</evidence>
<dbReference type="GO" id="GO:0016323">
    <property type="term" value="C:basolateral plasma membrane"/>
    <property type="evidence" value="ECO:0007669"/>
    <property type="project" value="UniProtKB-SubCell"/>
</dbReference>
<comment type="catalytic activity">
    <reaction evidence="20">
        <text>D-glucuronate(out) + H(+)(out) = D-glucuronate(in) + H(+)(in)</text>
        <dbReference type="Rhea" id="RHEA:72591"/>
        <dbReference type="ChEBI" id="CHEBI:15378"/>
        <dbReference type="ChEBI" id="CHEBI:58720"/>
    </reaction>
    <physiologicalReaction direction="left-to-right" evidence="20">
        <dbReference type="Rhea" id="RHEA:72592"/>
    </physiologicalReaction>
</comment>
<feature type="transmembrane region" description="Helical" evidence="27">
    <location>
        <begin position="204"/>
        <end position="232"/>
    </location>
</feature>
<feature type="compositionally biased region" description="Low complexity" evidence="26">
    <location>
        <begin position="517"/>
        <end position="536"/>
    </location>
</feature>
<evidence type="ECO:0000256" key="14">
    <source>
        <dbReference type="ARBA" id="ARBA00023329"/>
    </source>
</evidence>
<comment type="catalytic activity">
    <reaction evidence="17">
        <text>N-acetylneuraminate(in) + H(+)(in) = N-acetylneuraminate(out) + H(+)(out)</text>
        <dbReference type="Rhea" id="RHEA:28987"/>
        <dbReference type="ChEBI" id="CHEBI:15378"/>
        <dbReference type="ChEBI" id="CHEBI:35418"/>
    </reaction>
    <physiologicalReaction direction="right-to-left" evidence="17">
        <dbReference type="Rhea" id="RHEA:28989"/>
    </physiologicalReaction>
</comment>
<evidence type="ECO:0000256" key="15">
    <source>
        <dbReference type="ARBA" id="ARBA00050101"/>
    </source>
</evidence>
<feature type="region of interest" description="Disordered" evidence="26">
    <location>
        <begin position="1"/>
        <end position="20"/>
    </location>
</feature>
<dbReference type="FunFam" id="1.20.1250.20:FF:000003">
    <property type="entry name" value="Solute carrier family 17 member 3"/>
    <property type="match status" value="1"/>
</dbReference>
<comment type="caution">
    <text evidence="29">The sequence shown here is derived from an EMBL/GenBank/DDBJ whole genome shotgun (WGS) entry which is preliminary data.</text>
</comment>
<dbReference type="GO" id="GO:0046942">
    <property type="term" value="P:carboxylic acid transport"/>
    <property type="evidence" value="ECO:0007669"/>
    <property type="project" value="UniProtKB-ARBA"/>
</dbReference>
<feature type="transmembrane region" description="Helical" evidence="27">
    <location>
        <begin position="485"/>
        <end position="504"/>
    </location>
</feature>
<feature type="transmembrane region" description="Helical" evidence="27">
    <location>
        <begin position="317"/>
        <end position="335"/>
    </location>
</feature>
<comment type="subcellular location">
    <subcellularLocation>
        <location evidence="2">Basolateral cell membrane</location>
        <topology evidence="2">Multi-pass membrane protein</topology>
    </subcellularLocation>
    <subcellularLocation>
        <location evidence="3">Cytoplasmic vesicle</location>
        <location evidence="3">Secretory vesicle membrane</location>
        <topology evidence="3">Multi-pass membrane protein</topology>
    </subcellularLocation>
    <subcellularLocation>
        <location evidence="1">Cytoplasmic vesicle</location>
        <location evidence="1">Secretory vesicle</location>
        <location evidence="1">Synaptic vesicle membrane</location>
    </subcellularLocation>
    <subcellularLocation>
        <location evidence="4">Lysosome membrane</location>
    </subcellularLocation>
</comment>
<keyword evidence="7 27" id="KW-0812">Transmembrane</keyword>
<feature type="region of interest" description="Disordered" evidence="26">
    <location>
        <begin position="515"/>
        <end position="564"/>
    </location>
</feature>
<keyword evidence="9 27" id="KW-1133">Transmembrane helix</keyword>
<dbReference type="PROSITE" id="PS50850">
    <property type="entry name" value="MFS"/>
    <property type="match status" value="1"/>
</dbReference>
<dbReference type="PANTHER" id="PTHR11662:SF399">
    <property type="entry name" value="FI19708P1-RELATED"/>
    <property type="match status" value="1"/>
</dbReference>
<dbReference type="OrthoDB" id="2985014at2759"/>
<evidence type="ECO:0000256" key="3">
    <source>
        <dbReference type="ARBA" id="ARBA00004638"/>
    </source>
</evidence>
<dbReference type="InterPro" id="IPR020846">
    <property type="entry name" value="MFS_dom"/>
</dbReference>
<sequence length="564" mass="60728">MSAVRDKPPTAQEVLRRMGSQEEKEVLVDSRLVKDGGVFGARHVLGAMGFLGFANVYAMRVNLSVAVVAMVNSSAIPHTNTSAPDSCPDNGFNASTGDVQEGEFAWDENMQALILGSFFWGYIITNPLGGRLGEVIGGKWVLGVGVLVTSLLTLITPIVARTSTTLLIATRVVMGLGEGVTFPAMNSLMARWVPPLERSRMSSLVYAGAQFGTVVSLPICGLLCQGGTIWHGGFAPHLRSAVSGVFLGGWPAVFYVFGVLGILWFVAWMVLIHNDPSSHPRIHPRERLFIQQSLHHGDVPTKALPVPYMSIINSMPFWAVFVAHIAQNWGFYTLLTELPTFMKNILHFNIANNSFMSALPYLCMWVFSLLAGLLADTLRSRGHLSTTNTRRLFNSIGIYGPMVCIVLVGYAGCNRGLAILLLCLGVGLNGAVYSGYMNSHIDIAPNFAGTLMGITNCAATVPGFLAPMVVGALVDGKETVGQWKLVFWIAAIVYLVGNTFYVIFVSGEEQPWNNLPGSSNSGSSVQASSSGQVASQYRTFSNPEEAEGGAGNTVSRPRKVPEIF</sequence>
<evidence type="ECO:0000256" key="24">
    <source>
        <dbReference type="ARBA" id="ARBA00081195"/>
    </source>
</evidence>
<evidence type="ECO:0000256" key="26">
    <source>
        <dbReference type="SAM" id="MobiDB-lite"/>
    </source>
</evidence>
<evidence type="ECO:0000256" key="25">
    <source>
        <dbReference type="ARBA" id="ARBA00081925"/>
    </source>
</evidence>
<evidence type="ECO:0000256" key="17">
    <source>
        <dbReference type="ARBA" id="ARBA00050625"/>
    </source>
</evidence>
<feature type="transmembrane region" description="Helical" evidence="27">
    <location>
        <begin position="110"/>
        <end position="128"/>
    </location>
</feature>
<evidence type="ECO:0000256" key="22">
    <source>
        <dbReference type="ARBA" id="ARBA00069713"/>
    </source>
</evidence>
<dbReference type="GO" id="GO:0015293">
    <property type="term" value="F:symporter activity"/>
    <property type="evidence" value="ECO:0007669"/>
    <property type="project" value="UniProtKB-KW"/>
</dbReference>
<dbReference type="PANTHER" id="PTHR11662">
    <property type="entry name" value="SOLUTE CARRIER FAMILY 17"/>
    <property type="match status" value="1"/>
</dbReference>
<evidence type="ECO:0000256" key="2">
    <source>
        <dbReference type="ARBA" id="ARBA00004554"/>
    </source>
</evidence>
<evidence type="ECO:0000256" key="12">
    <source>
        <dbReference type="ARBA" id="ARBA00023180"/>
    </source>
</evidence>
<evidence type="ECO:0000256" key="10">
    <source>
        <dbReference type="ARBA" id="ARBA00023018"/>
    </source>
</evidence>
<evidence type="ECO:0000256" key="4">
    <source>
        <dbReference type="ARBA" id="ARBA00004656"/>
    </source>
</evidence>
<evidence type="ECO:0000313" key="29">
    <source>
        <dbReference type="EMBL" id="KAG0717620.1"/>
    </source>
</evidence>
<evidence type="ECO:0000256" key="7">
    <source>
        <dbReference type="ARBA" id="ARBA00022692"/>
    </source>
</evidence>
<accession>A0A8J4YA35</accession>
<evidence type="ECO:0000256" key="8">
    <source>
        <dbReference type="ARBA" id="ARBA00022847"/>
    </source>
</evidence>
<reference evidence="29" key="1">
    <citation type="submission" date="2020-07" db="EMBL/GenBank/DDBJ databases">
        <title>The High-quality genome of the commercially important snow crab, Chionoecetes opilio.</title>
        <authorList>
            <person name="Jeong J.-H."/>
            <person name="Ryu S."/>
        </authorList>
    </citation>
    <scope>NUCLEOTIDE SEQUENCE</scope>
    <source>
        <strain evidence="29">MADBK_172401_WGS</strain>
        <tissue evidence="29">Digestive gland</tissue>
    </source>
</reference>
<evidence type="ECO:0000313" key="30">
    <source>
        <dbReference type="Proteomes" id="UP000770661"/>
    </source>
</evidence>
<dbReference type="FunFam" id="1.20.1250.20:FF:000067">
    <property type="entry name" value="sialin isoform X2"/>
    <property type="match status" value="1"/>
</dbReference>
<keyword evidence="8" id="KW-0769">Symport</keyword>
<evidence type="ECO:0000256" key="6">
    <source>
        <dbReference type="ARBA" id="ARBA00022475"/>
    </source>
</evidence>
<keyword evidence="5" id="KW-0813">Transport</keyword>
<comment type="catalytic activity">
    <reaction evidence="18">
        <text>N-acetyl-L-aspartyl-L-glutamate(out) = N-acetyl-L-aspartyl-L-glutamate(in)</text>
        <dbReference type="Rhea" id="RHEA:72599"/>
        <dbReference type="ChEBI" id="CHEBI:76931"/>
    </reaction>
    <physiologicalReaction direction="left-to-right" evidence="18">
        <dbReference type="Rhea" id="RHEA:72600"/>
    </physiologicalReaction>
</comment>
<evidence type="ECO:0000256" key="20">
    <source>
        <dbReference type="ARBA" id="ARBA00051612"/>
    </source>
</evidence>
<dbReference type="InterPro" id="IPR011701">
    <property type="entry name" value="MFS"/>
</dbReference>
<dbReference type="Proteomes" id="UP000770661">
    <property type="component" value="Unassembled WGS sequence"/>
</dbReference>
<proteinExistence type="predicted"/>
<evidence type="ECO:0000256" key="5">
    <source>
        <dbReference type="ARBA" id="ARBA00022448"/>
    </source>
</evidence>
<evidence type="ECO:0000256" key="19">
    <source>
        <dbReference type="ARBA" id="ARBA00051447"/>
    </source>
</evidence>
<comment type="catalytic activity">
    <reaction evidence="16">
        <text>L-aspartate(out) = L-aspartate(in)</text>
        <dbReference type="Rhea" id="RHEA:66332"/>
        <dbReference type="ChEBI" id="CHEBI:29991"/>
    </reaction>
    <physiologicalReaction direction="left-to-right" evidence="16">
        <dbReference type="Rhea" id="RHEA:66333"/>
    </physiologicalReaction>
</comment>
<feature type="transmembrane region" description="Helical" evidence="27">
    <location>
        <begin position="396"/>
        <end position="412"/>
    </location>
</feature>
<evidence type="ECO:0000256" key="9">
    <source>
        <dbReference type="ARBA" id="ARBA00022989"/>
    </source>
</evidence>
<evidence type="ECO:0000256" key="1">
    <source>
        <dbReference type="ARBA" id="ARBA00004432"/>
    </source>
</evidence>
<dbReference type="GO" id="GO:0006820">
    <property type="term" value="P:monoatomic anion transport"/>
    <property type="evidence" value="ECO:0007669"/>
    <property type="project" value="TreeGrafter"/>
</dbReference>
<name>A0A8J4YA35_CHIOP</name>
<evidence type="ECO:0000256" key="21">
    <source>
        <dbReference type="ARBA" id="ARBA00056891"/>
    </source>
</evidence>
<dbReference type="CDD" id="cd17318">
    <property type="entry name" value="MFS_SLC17"/>
    <property type="match status" value="1"/>
</dbReference>
<protein>
    <recommendedName>
        <fullName evidence="22">Sialin</fullName>
    </recommendedName>
    <alternativeName>
        <fullName evidence="25">H(+)/nitrate cotransporter</fullName>
    </alternativeName>
    <alternativeName>
        <fullName evidence="23">H(+)/sialic acid cotransporter</fullName>
    </alternativeName>
    <alternativeName>
        <fullName evidence="24">Vesicular excitatory amino acid transporter</fullName>
    </alternativeName>
</protein>
<dbReference type="SUPFAM" id="SSF103473">
    <property type="entry name" value="MFS general substrate transporter"/>
    <property type="match status" value="1"/>
</dbReference>
<evidence type="ECO:0000256" key="13">
    <source>
        <dbReference type="ARBA" id="ARBA00023228"/>
    </source>
</evidence>
<dbReference type="EMBL" id="JACEEZ010017345">
    <property type="protein sequence ID" value="KAG0717620.1"/>
    <property type="molecule type" value="Genomic_DNA"/>
</dbReference>
<evidence type="ECO:0000256" key="23">
    <source>
        <dbReference type="ARBA" id="ARBA00080244"/>
    </source>
</evidence>
<feature type="transmembrane region" description="Helical" evidence="27">
    <location>
        <begin position="140"/>
        <end position="160"/>
    </location>
</feature>
<evidence type="ECO:0000259" key="28">
    <source>
        <dbReference type="PROSITE" id="PS50850"/>
    </source>
</evidence>
<keyword evidence="10" id="KW-0770">Synapse</keyword>
<dbReference type="GO" id="GO:0005765">
    <property type="term" value="C:lysosomal membrane"/>
    <property type="evidence" value="ECO:0007669"/>
    <property type="project" value="UniProtKB-SubCell"/>
</dbReference>
<feature type="transmembrane region" description="Helical" evidence="27">
    <location>
        <begin position="418"/>
        <end position="436"/>
    </location>
</feature>
<dbReference type="AlphaFoldDB" id="A0A8J4YA35"/>
<dbReference type="InterPro" id="IPR036259">
    <property type="entry name" value="MFS_trans_sf"/>
</dbReference>
<dbReference type="InterPro" id="IPR050382">
    <property type="entry name" value="MFS_Na/Anion_cotransporter"/>
</dbReference>
<feature type="transmembrane region" description="Helical" evidence="27">
    <location>
        <begin position="448"/>
        <end position="473"/>
    </location>
</feature>